<dbReference type="EMBL" id="VEPZ02000427">
    <property type="protein sequence ID" value="KAE8725353.1"/>
    <property type="molecule type" value="Genomic_DNA"/>
</dbReference>
<feature type="domain" description="RRM" evidence="3">
    <location>
        <begin position="234"/>
        <end position="310"/>
    </location>
</feature>
<name>A0A6A3C8A6_HIBSY</name>
<proteinExistence type="predicted"/>
<sequence>MAVAENSGAKVGSSGRNVENTTEGKSEEEKPAPPVNGNGDGGSAEKNQQQMLIELSNVENGGNDEILKKGMSDLAEMLSKLNPTAEEFRPPSLANNQNFKENRFSGNGKKRNDKYNQGKIMLNKKTSIGQGVDAIRNTVYVTGVDYQVTEELLAGLFLSCGPIVDCRICSDHITVLRFAFVEFYNEEDANTALNLSGTILGFYSLKVLPSKTAIAPVNPTYLPRSEDEREMCSRTVYCTNIHKKVTQPGVKLFFEFFCGKVQRLRLVKDSHHSTHSAFLEFTTAESAIAALNCSGAVLGLLPIRVAPSKTPIRRRAPRTTTH</sequence>
<evidence type="ECO:0000256" key="2">
    <source>
        <dbReference type="SAM" id="MobiDB-lite"/>
    </source>
</evidence>
<protein>
    <submittedName>
        <fullName evidence="4">Polyadenylate-binding protein-interacting protein 10</fullName>
    </submittedName>
</protein>
<organism evidence="4 5">
    <name type="scientific">Hibiscus syriacus</name>
    <name type="common">Rose of Sharon</name>
    <dbReference type="NCBI Taxonomy" id="106335"/>
    <lineage>
        <taxon>Eukaryota</taxon>
        <taxon>Viridiplantae</taxon>
        <taxon>Streptophyta</taxon>
        <taxon>Embryophyta</taxon>
        <taxon>Tracheophyta</taxon>
        <taxon>Spermatophyta</taxon>
        <taxon>Magnoliopsida</taxon>
        <taxon>eudicotyledons</taxon>
        <taxon>Gunneridae</taxon>
        <taxon>Pentapetalae</taxon>
        <taxon>rosids</taxon>
        <taxon>malvids</taxon>
        <taxon>Malvales</taxon>
        <taxon>Malvaceae</taxon>
        <taxon>Malvoideae</taxon>
        <taxon>Hibiscus</taxon>
    </lineage>
</organism>
<comment type="caution">
    <text evidence="4">The sequence shown here is derived from an EMBL/GenBank/DDBJ whole genome shotgun (WGS) entry which is preliminary data.</text>
</comment>
<evidence type="ECO:0000259" key="3">
    <source>
        <dbReference type="PROSITE" id="PS50102"/>
    </source>
</evidence>
<reference evidence="4" key="1">
    <citation type="submission" date="2019-09" db="EMBL/GenBank/DDBJ databases">
        <title>Draft genome information of white flower Hibiscus syriacus.</title>
        <authorList>
            <person name="Kim Y.-M."/>
        </authorList>
    </citation>
    <scope>NUCLEOTIDE SEQUENCE [LARGE SCALE GENOMIC DNA]</scope>
    <source>
        <strain evidence="4">YM2019G1</strain>
    </source>
</reference>
<keyword evidence="1" id="KW-0694">RNA-binding</keyword>
<dbReference type="PANTHER" id="PTHR32343:SF36">
    <property type="entry name" value="POLYADENYLATE-BINDING PROTEIN-INTERACTING PROTEIN 10-LIKE"/>
    <property type="match status" value="1"/>
</dbReference>
<dbReference type="AlphaFoldDB" id="A0A6A3C8A6"/>
<feature type="region of interest" description="Disordered" evidence="2">
    <location>
        <begin position="86"/>
        <end position="111"/>
    </location>
</feature>
<dbReference type="PANTHER" id="PTHR32343">
    <property type="entry name" value="SERINE/ARGININE-RICH SPLICING FACTOR"/>
    <property type="match status" value="1"/>
</dbReference>
<dbReference type="InterPro" id="IPR000504">
    <property type="entry name" value="RRM_dom"/>
</dbReference>
<gene>
    <name evidence="4" type="ORF">F3Y22_tig00008957pilonHSYRG00125</name>
</gene>
<dbReference type="InterPro" id="IPR012677">
    <property type="entry name" value="Nucleotide-bd_a/b_plait_sf"/>
</dbReference>
<dbReference type="OrthoDB" id="7763451at2759"/>
<dbReference type="Pfam" id="PF00076">
    <property type="entry name" value="RRM_1"/>
    <property type="match status" value="2"/>
</dbReference>
<evidence type="ECO:0000313" key="4">
    <source>
        <dbReference type="EMBL" id="KAE8725353.1"/>
    </source>
</evidence>
<dbReference type="Gene3D" id="3.30.70.330">
    <property type="match status" value="2"/>
</dbReference>
<dbReference type="SUPFAM" id="SSF54928">
    <property type="entry name" value="RNA-binding domain, RBD"/>
    <property type="match status" value="2"/>
</dbReference>
<dbReference type="GO" id="GO:0003723">
    <property type="term" value="F:RNA binding"/>
    <property type="evidence" value="ECO:0007669"/>
    <property type="project" value="UniProtKB-UniRule"/>
</dbReference>
<dbReference type="Proteomes" id="UP000436088">
    <property type="component" value="Unassembled WGS sequence"/>
</dbReference>
<dbReference type="SMART" id="SM00360">
    <property type="entry name" value="RRM"/>
    <property type="match status" value="2"/>
</dbReference>
<feature type="region of interest" description="Disordered" evidence="2">
    <location>
        <begin position="1"/>
        <end position="47"/>
    </location>
</feature>
<keyword evidence="5" id="KW-1185">Reference proteome</keyword>
<feature type="domain" description="RRM" evidence="3">
    <location>
        <begin position="137"/>
        <end position="212"/>
    </location>
</feature>
<evidence type="ECO:0000313" key="5">
    <source>
        <dbReference type="Proteomes" id="UP000436088"/>
    </source>
</evidence>
<dbReference type="PROSITE" id="PS50102">
    <property type="entry name" value="RRM"/>
    <property type="match status" value="2"/>
</dbReference>
<dbReference type="CDD" id="cd12460">
    <property type="entry name" value="RRM2_CID8_like"/>
    <property type="match status" value="1"/>
</dbReference>
<evidence type="ECO:0000256" key="1">
    <source>
        <dbReference type="PROSITE-ProRule" id="PRU00176"/>
    </source>
</evidence>
<accession>A0A6A3C8A6</accession>
<dbReference type="InterPro" id="IPR035979">
    <property type="entry name" value="RBD_domain_sf"/>
</dbReference>
<feature type="compositionally biased region" description="Basic and acidic residues" evidence="2">
    <location>
        <begin position="22"/>
        <end position="31"/>
    </location>
</feature>
<dbReference type="InterPro" id="IPR034825">
    <property type="entry name" value="CID8-like_RRM2"/>
</dbReference>